<dbReference type="PANTHER" id="PTHR30457">
    <property type="entry name" value="5'-NUCLEOTIDASE SURE"/>
    <property type="match status" value="1"/>
</dbReference>
<comment type="similarity">
    <text evidence="1">Belongs to the SurE nucleotidase family.</text>
</comment>
<dbReference type="Pfam" id="PF01975">
    <property type="entry name" value="SurE"/>
    <property type="match status" value="1"/>
</dbReference>
<evidence type="ECO:0000259" key="4">
    <source>
        <dbReference type="Pfam" id="PF01975"/>
    </source>
</evidence>
<keyword evidence="6" id="KW-1185">Reference proteome</keyword>
<reference evidence="5 6" key="1">
    <citation type="journal article" date="2021" name="Nat. Plants">
        <title>The Taxus genome provides insights into paclitaxel biosynthesis.</title>
        <authorList>
            <person name="Xiong X."/>
            <person name="Gou J."/>
            <person name="Liao Q."/>
            <person name="Li Y."/>
            <person name="Zhou Q."/>
            <person name="Bi G."/>
            <person name="Li C."/>
            <person name="Du R."/>
            <person name="Wang X."/>
            <person name="Sun T."/>
            <person name="Guo L."/>
            <person name="Liang H."/>
            <person name="Lu P."/>
            <person name="Wu Y."/>
            <person name="Zhang Z."/>
            <person name="Ro D.K."/>
            <person name="Shang Y."/>
            <person name="Huang S."/>
            <person name="Yan J."/>
        </authorList>
    </citation>
    <scope>NUCLEOTIDE SEQUENCE [LARGE SCALE GENOMIC DNA]</scope>
    <source>
        <strain evidence="5">Ta-2019</strain>
    </source>
</reference>
<evidence type="ECO:0000256" key="3">
    <source>
        <dbReference type="ARBA" id="ARBA00022801"/>
    </source>
</evidence>
<dbReference type="InterPro" id="IPR030048">
    <property type="entry name" value="SurE"/>
</dbReference>
<keyword evidence="2" id="KW-0479">Metal-binding</keyword>
<evidence type="ECO:0000256" key="2">
    <source>
        <dbReference type="ARBA" id="ARBA00022723"/>
    </source>
</evidence>
<dbReference type="AlphaFoldDB" id="A0AA38C2Y9"/>
<feature type="non-terminal residue" evidence="5">
    <location>
        <position position="1"/>
    </location>
</feature>
<organism evidence="5 6">
    <name type="scientific">Taxus chinensis</name>
    <name type="common">Chinese yew</name>
    <name type="synonym">Taxus wallichiana var. chinensis</name>
    <dbReference type="NCBI Taxonomy" id="29808"/>
    <lineage>
        <taxon>Eukaryota</taxon>
        <taxon>Viridiplantae</taxon>
        <taxon>Streptophyta</taxon>
        <taxon>Embryophyta</taxon>
        <taxon>Tracheophyta</taxon>
        <taxon>Spermatophyta</taxon>
        <taxon>Pinopsida</taxon>
        <taxon>Pinidae</taxon>
        <taxon>Conifers II</taxon>
        <taxon>Cupressales</taxon>
        <taxon>Taxaceae</taxon>
        <taxon>Taxus</taxon>
    </lineage>
</organism>
<protein>
    <recommendedName>
        <fullName evidence="4">Survival protein SurE-like phosphatase/nucleotidase domain-containing protein</fullName>
    </recommendedName>
</protein>
<accession>A0AA38C2Y9</accession>
<evidence type="ECO:0000313" key="6">
    <source>
        <dbReference type="Proteomes" id="UP000824469"/>
    </source>
</evidence>
<dbReference type="Proteomes" id="UP000824469">
    <property type="component" value="Unassembled WGS sequence"/>
</dbReference>
<comment type="caution">
    <text evidence="5">The sequence shown here is derived from an EMBL/GenBank/DDBJ whole genome shotgun (WGS) entry which is preliminary data.</text>
</comment>
<dbReference type="PANTHER" id="PTHR30457:SF0">
    <property type="entry name" value="PHOSPHATASE, PUTATIVE (AFU_ORTHOLOGUE AFUA_4G01070)-RELATED"/>
    <property type="match status" value="1"/>
</dbReference>
<dbReference type="GO" id="GO:0008252">
    <property type="term" value="F:nucleotidase activity"/>
    <property type="evidence" value="ECO:0007669"/>
    <property type="project" value="InterPro"/>
</dbReference>
<dbReference type="EMBL" id="JAHRHJ020001621">
    <property type="protein sequence ID" value="KAH9293135.1"/>
    <property type="molecule type" value="Genomic_DNA"/>
</dbReference>
<dbReference type="OMA" id="IENRIMP"/>
<evidence type="ECO:0000256" key="1">
    <source>
        <dbReference type="ARBA" id="ARBA00011062"/>
    </source>
</evidence>
<dbReference type="InterPro" id="IPR036523">
    <property type="entry name" value="SurE-like_sf"/>
</dbReference>
<proteinExistence type="inferred from homology"/>
<dbReference type="SUPFAM" id="SSF64167">
    <property type="entry name" value="SurE-like"/>
    <property type="match status" value="1"/>
</dbReference>
<dbReference type="GO" id="GO:0046872">
    <property type="term" value="F:metal ion binding"/>
    <property type="evidence" value="ECO:0007669"/>
    <property type="project" value="UniProtKB-KW"/>
</dbReference>
<dbReference type="InterPro" id="IPR002828">
    <property type="entry name" value="SurE-like_Pase/nucleotidase"/>
</dbReference>
<dbReference type="Gene3D" id="3.40.1210.10">
    <property type="entry name" value="Survival protein SurE-like phosphatase/nucleotidase"/>
    <property type="match status" value="1"/>
</dbReference>
<keyword evidence="3" id="KW-0378">Hydrolase</keyword>
<gene>
    <name evidence="5" type="ORF">KI387_041659</name>
</gene>
<sequence>KVPIELISMAGSNSIENRIMPPPPVFLSSLNEVLKNRQQQQQQKEPIGSEENEKIVDGGDEVSKEFEEDLRPSLLVTNDDGIEAPGLRCLVEALVNGGRCNVNVCAPDQDKSWISHSVTTRETLVASTVDIKGATAYEASGTPSDCVSLGLSGMLFPGVKPAMVISGIHKGSNCGHH</sequence>
<evidence type="ECO:0000313" key="5">
    <source>
        <dbReference type="EMBL" id="KAH9293135.1"/>
    </source>
</evidence>
<feature type="non-terminal residue" evidence="5">
    <location>
        <position position="177"/>
    </location>
</feature>
<feature type="domain" description="Survival protein SurE-like phosphatase/nucleotidase" evidence="4">
    <location>
        <begin position="75"/>
        <end position="176"/>
    </location>
</feature>
<name>A0AA38C2Y9_TAXCH</name>